<comment type="caution">
    <text evidence="2">The sequence shown here is derived from an EMBL/GenBank/DDBJ whole genome shotgun (WGS) entry which is preliminary data.</text>
</comment>
<sequence length="224" mass="25984">MATMQAGRDDFEEPRSTHSIIMENDLKPKMGMEFGTIEEAWKFWGEYGRSTGFGVRKKFTNKSKKEGSINSCGFVCCKEGMRVKDNRDNDLYVNHRAETRTNCEAKMAIINTNGKFKVYKFVEEHNHDRHLQHTTHMLACHRKLTEVQAQEIELADNSGLRQRATYDLMSSHVGGRVNLGYTRLDLKNYLCTRRQRSLIFGEVACLMHYFQDQAQNNPSIFHAY</sequence>
<keyword evidence="3" id="KW-1185">Reference proteome</keyword>
<name>A0A834XII5_9FABA</name>
<feature type="domain" description="FAR1" evidence="1">
    <location>
        <begin position="42"/>
        <end position="128"/>
    </location>
</feature>
<dbReference type="EMBL" id="JAAIUW010000001">
    <property type="protein sequence ID" value="KAF7844446.1"/>
    <property type="molecule type" value="Genomic_DNA"/>
</dbReference>
<dbReference type="PANTHER" id="PTHR47718">
    <property type="entry name" value="OS01G0519700 PROTEIN"/>
    <property type="match status" value="1"/>
</dbReference>
<dbReference type="PANTHER" id="PTHR47718:SF2">
    <property type="entry name" value="PROTEIN FAR1-RELATED SEQUENCE 5-LIKE"/>
    <property type="match status" value="1"/>
</dbReference>
<dbReference type="Pfam" id="PF03101">
    <property type="entry name" value="FAR1"/>
    <property type="match status" value="1"/>
</dbReference>
<proteinExistence type="predicted"/>
<accession>A0A834XII5</accession>
<evidence type="ECO:0000259" key="1">
    <source>
        <dbReference type="Pfam" id="PF03101"/>
    </source>
</evidence>
<gene>
    <name evidence="2" type="ORF">G2W53_001351</name>
</gene>
<reference evidence="2" key="1">
    <citation type="submission" date="2020-09" db="EMBL/GenBank/DDBJ databases">
        <title>Genome-Enabled Discovery of Anthraquinone Biosynthesis in Senna tora.</title>
        <authorList>
            <person name="Kang S.-H."/>
            <person name="Pandey R.P."/>
            <person name="Lee C.-M."/>
            <person name="Sim J.-S."/>
            <person name="Jeong J.-T."/>
            <person name="Choi B.-S."/>
            <person name="Jung M."/>
            <person name="Ginzburg D."/>
            <person name="Zhao K."/>
            <person name="Won S.Y."/>
            <person name="Oh T.-J."/>
            <person name="Yu Y."/>
            <person name="Kim N.-H."/>
            <person name="Lee O.R."/>
            <person name="Lee T.-H."/>
            <person name="Bashyal P."/>
            <person name="Kim T.-S."/>
            <person name="Lee W.-H."/>
            <person name="Kawkins C."/>
            <person name="Kim C.-K."/>
            <person name="Kim J.S."/>
            <person name="Ahn B.O."/>
            <person name="Rhee S.Y."/>
            <person name="Sohng J.K."/>
        </authorList>
    </citation>
    <scope>NUCLEOTIDE SEQUENCE</scope>
    <source>
        <tissue evidence="2">Leaf</tissue>
    </source>
</reference>
<protein>
    <submittedName>
        <fullName evidence="2">Protein FAR1-RELATED SEQUENCE 5-like</fullName>
    </submittedName>
</protein>
<evidence type="ECO:0000313" key="2">
    <source>
        <dbReference type="EMBL" id="KAF7844446.1"/>
    </source>
</evidence>
<evidence type="ECO:0000313" key="3">
    <source>
        <dbReference type="Proteomes" id="UP000634136"/>
    </source>
</evidence>
<dbReference type="AlphaFoldDB" id="A0A834XII5"/>
<dbReference type="OrthoDB" id="688325at2759"/>
<dbReference type="InterPro" id="IPR004330">
    <property type="entry name" value="FAR1_DNA_bnd_dom"/>
</dbReference>
<dbReference type="Proteomes" id="UP000634136">
    <property type="component" value="Unassembled WGS sequence"/>
</dbReference>
<organism evidence="2 3">
    <name type="scientific">Senna tora</name>
    <dbReference type="NCBI Taxonomy" id="362788"/>
    <lineage>
        <taxon>Eukaryota</taxon>
        <taxon>Viridiplantae</taxon>
        <taxon>Streptophyta</taxon>
        <taxon>Embryophyta</taxon>
        <taxon>Tracheophyta</taxon>
        <taxon>Spermatophyta</taxon>
        <taxon>Magnoliopsida</taxon>
        <taxon>eudicotyledons</taxon>
        <taxon>Gunneridae</taxon>
        <taxon>Pentapetalae</taxon>
        <taxon>rosids</taxon>
        <taxon>fabids</taxon>
        <taxon>Fabales</taxon>
        <taxon>Fabaceae</taxon>
        <taxon>Caesalpinioideae</taxon>
        <taxon>Cassia clade</taxon>
        <taxon>Senna</taxon>
    </lineage>
</organism>